<dbReference type="HOGENOM" id="CLU_3036266_0_0_1"/>
<keyword evidence="2" id="KW-1185">Reference proteome</keyword>
<dbReference type="EMBL" id="CM001879">
    <property type="protein sequence ID" value="EOX96476.1"/>
    <property type="molecule type" value="Genomic_DNA"/>
</dbReference>
<dbReference type="AlphaFoldDB" id="A0A061DWM1"/>
<reference evidence="1 2" key="1">
    <citation type="journal article" date="2013" name="Genome Biol.">
        <title>The genome sequence of the most widely cultivated cacao type and its use to identify candidate genes regulating pod color.</title>
        <authorList>
            <person name="Motamayor J.C."/>
            <person name="Mockaitis K."/>
            <person name="Schmutz J."/>
            <person name="Haiminen N."/>
            <person name="Iii D.L."/>
            <person name="Cornejo O."/>
            <person name="Findley S.D."/>
            <person name="Zheng P."/>
            <person name="Utro F."/>
            <person name="Royaert S."/>
            <person name="Saski C."/>
            <person name="Jenkins J."/>
            <person name="Podicheti R."/>
            <person name="Zhao M."/>
            <person name="Scheffler B.E."/>
            <person name="Stack J.C."/>
            <person name="Feltus F.A."/>
            <person name="Mustiga G.M."/>
            <person name="Amores F."/>
            <person name="Phillips W."/>
            <person name="Marelli J.P."/>
            <person name="May G.D."/>
            <person name="Shapiro H."/>
            <person name="Ma J."/>
            <person name="Bustamante C.D."/>
            <person name="Schnell R.J."/>
            <person name="Main D."/>
            <person name="Gilbert D."/>
            <person name="Parida L."/>
            <person name="Kuhn D.N."/>
        </authorList>
    </citation>
    <scope>NUCLEOTIDE SEQUENCE [LARGE SCALE GENOMIC DNA]</scope>
    <source>
        <strain evidence="2">cv. Matina 1-6</strain>
    </source>
</reference>
<dbReference type="Gramene" id="EOX96476">
    <property type="protein sequence ID" value="EOX96476"/>
    <property type="gene ID" value="TCM_005715"/>
</dbReference>
<accession>A0A061DWM1</accession>
<name>A0A061DWM1_THECC</name>
<organism evidence="1 2">
    <name type="scientific">Theobroma cacao</name>
    <name type="common">Cacao</name>
    <name type="synonym">Cocoa</name>
    <dbReference type="NCBI Taxonomy" id="3641"/>
    <lineage>
        <taxon>Eukaryota</taxon>
        <taxon>Viridiplantae</taxon>
        <taxon>Streptophyta</taxon>
        <taxon>Embryophyta</taxon>
        <taxon>Tracheophyta</taxon>
        <taxon>Spermatophyta</taxon>
        <taxon>Magnoliopsida</taxon>
        <taxon>eudicotyledons</taxon>
        <taxon>Gunneridae</taxon>
        <taxon>Pentapetalae</taxon>
        <taxon>rosids</taxon>
        <taxon>malvids</taxon>
        <taxon>Malvales</taxon>
        <taxon>Malvaceae</taxon>
        <taxon>Byttnerioideae</taxon>
        <taxon>Theobroma</taxon>
    </lineage>
</organism>
<sequence length="55" mass="6367">MLFFSHIKFYALLLSSKRLTLTRHVTSEQLLGTIFFSFSCFVYALERALSALYIA</sequence>
<proteinExistence type="predicted"/>
<evidence type="ECO:0000313" key="2">
    <source>
        <dbReference type="Proteomes" id="UP000026915"/>
    </source>
</evidence>
<dbReference type="Proteomes" id="UP000026915">
    <property type="component" value="Chromosome 1"/>
</dbReference>
<gene>
    <name evidence="1" type="ORF">TCM_005715</name>
</gene>
<dbReference type="InParanoid" id="A0A061DWM1"/>
<evidence type="ECO:0000313" key="1">
    <source>
        <dbReference type="EMBL" id="EOX96476.1"/>
    </source>
</evidence>
<protein>
    <submittedName>
        <fullName evidence="1">Uncharacterized protein</fullName>
    </submittedName>
</protein>